<evidence type="ECO:0000256" key="4">
    <source>
        <dbReference type="ARBA" id="ARBA00022692"/>
    </source>
</evidence>
<dbReference type="GO" id="GO:0055085">
    <property type="term" value="P:transmembrane transport"/>
    <property type="evidence" value="ECO:0007669"/>
    <property type="project" value="InterPro"/>
</dbReference>
<reference evidence="9 10" key="1">
    <citation type="submission" date="2021-10" db="EMBL/GenBank/DDBJ databases">
        <title>Anaerobic single-cell dispensing facilitates the cultivation of human gut bacteria.</title>
        <authorList>
            <person name="Afrizal A."/>
        </authorList>
    </citation>
    <scope>NUCLEOTIDE SEQUENCE [LARGE SCALE GENOMIC DNA]</scope>
    <source>
        <strain evidence="9 10">CLA-AA-H244</strain>
    </source>
</reference>
<comment type="similarity">
    <text evidence="7">Belongs to the binding-protein-dependent transport system permease family.</text>
</comment>
<comment type="subcellular location">
    <subcellularLocation>
        <location evidence="1 7">Cell membrane</location>
        <topology evidence="1 7">Multi-pass membrane protein</topology>
    </subcellularLocation>
</comment>
<sequence>MLKYILKRILYIIPVMFGVIVLVFIMKTVTPGDPVASLLPGTATEEMKNNLREQLGLNDPVLKQFGSYVLGVVQGDLGTSYKTRQPVAQEIAMRLPNTITIAIWAMFIAQIIATPLGILAAVKQNSVADSIIVVFTMIGASVPGFWLALMLIQWFAIDLHWVPSMYDGSLKSWILPIVSITFGSVAATTRGVRTNMLEVIRQDYIKTARAKGQKETIVIWKHAFRNTLIPVIAGIGGGLEGMMGGAVVTEQVFAVPGVGKYIADAVSARNFPSLQGGIIVIALICCVINIIVDVGYTVADPRLKTTLMKSSVKKTKAAKGVA</sequence>
<evidence type="ECO:0000256" key="1">
    <source>
        <dbReference type="ARBA" id="ARBA00004651"/>
    </source>
</evidence>
<evidence type="ECO:0000259" key="8">
    <source>
        <dbReference type="PROSITE" id="PS50928"/>
    </source>
</evidence>
<dbReference type="CDD" id="cd06261">
    <property type="entry name" value="TM_PBP2"/>
    <property type="match status" value="1"/>
</dbReference>
<proteinExistence type="inferred from homology"/>
<dbReference type="Proteomes" id="UP001199355">
    <property type="component" value="Unassembled WGS sequence"/>
</dbReference>
<dbReference type="Pfam" id="PF00528">
    <property type="entry name" value="BPD_transp_1"/>
    <property type="match status" value="1"/>
</dbReference>
<evidence type="ECO:0000256" key="7">
    <source>
        <dbReference type="RuleBase" id="RU363032"/>
    </source>
</evidence>
<evidence type="ECO:0000256" key="6">
    <source>
        <dbReference type="ARBA" id="ARBA00023136"/>
    </source>
</evidence>
<keyword evidence="10" id="KW-1185">Reference proteome</keyword>
<dbReference type="Pfam" id="PF19300">
    <property type="entry name" value="BPD_transp_1_N"/>
    <property type="match status" value="1"/>
</dbReference>
<dbReference type="InterPro" id="IPR045621">
    <property type="entry name" value="BPD_transp_1_N"/>
</dbReference>
<organism evidence="9 10">
    <name type="scientific">Gallintestinimicrobium propionicum</name>
    <dbReference type="NCBI Taxonomy" id="2981770"/>
    <lineage>
        <taxon>Bacteria</taxon>
        <taxon>Bacillati</taxon>
        <taxon>Bacillota</taxon>
        <taxon>Clostridia</taxon>
        <taxon>Lachnospirales</taxon>
        <taxon>Lachnospiraceae</taxon>
        <taxon>Gallintestinimicrobium</taxon>
    </lineage>
</organism>
<dbReference type="GO" id="GO:0005886">
    <property type="term" value="C:plasma membrane"/>
    <property type="evidence" value="ECO:0007669"/>
    <property type="project" value="UniProtKB-SubCell"/>
</dbReference>
<dbReference type="EMBL" id="JAJEQF010000021">
    <property type="protein sequence ID" value="MCC2167857.1"/>
    <property type="molecule type" value="Genomic_DNA"/>
</dbReference>
<feature type="transmembrane region" description="Helical" evidence="7">
    <location>
        <begin position="9"/>
        <end position="29"/>
    </location>
</feature>
<evidence type="ECO:0000256" key="3">
    <source>
        <dbReference type="ARBA" id="ARBA00022475"/>
    </source>
</evidence>
<keyword evidence="6 7" id="KW-0472">Membrane</keyword>
<feature type="transmembrane region" description="Helical" evidence="7">
    <location>
        <begin position="101"/>
        <end position="122"/>
    </location>
</feature>
<dbReference type="SUPFAM" id="SSF161098">
    <property type="entry name" value="MetI-like"/>
    <property type="match status" value="1"/>
</dbReference>
<dbReference type="PROSITE" id="PS50928">
    <property type="entry name" value="ABC_TM1"/>
    <property type="match status" value="1"/>
</dbReference>
<evidence type="ECO:0000256" key="2">
    <source>
        <dbReference type="ARBA" id="ARBA00022448"/>
    </source>
</evidence>
<accession>A0AAE3AXJ0</accession>
<keyword evidence="4 7" id="KW-0812">Transmembrane</keyword>
<evidence type="ECO:0000313" key="9">
    <source>
        <dbReference type="EMBL" id="MCC2167857.1"/>
    </source>
</evidence>
<keyword evidence="3" id="KW-1003">Cell membrane</keyword>
<dbReference type="InterPro" id="IPR035906">
    <property type="entry name" value="MetI-like_sf"/>
</dbReference>
<comment type="caution">
    <text evidence="9">The sequence shown here is derived from an EMBL/GenBank/DDBJ whole genome shotgun (WGS) entry which is preliminary data.</text>
</comment>
<gene>
    <name evidence="9" type="ORF">LKD45_09160</name>
</gene>
<dbReference type="PANTHER" id="PTHR43163:SF6">
    <property type="entry name" value="DIPEPTIDE TRANSPORT SYSTEM PERMEASE PROTEIN DPPB-RELATED"/>
    <property type="match status" value="1"/>
</dbReference>
<evidence type="ECO:0000256" key="5">
    <source>
        <dbReference type="ARBA" id="ARBA00022989"/>
    </source>
</evidence>
<dbReference type="InterPro" id="IPR000515">
    <property type="entry name" value="MetI-like"/>
</dbReference>
<evidence type="ECO:0000313" key="10">
    <source>
        <dbReference type="Proteomes" id="UP001199355"/>
    </source>
</evidence>
<protein>
    <submittedName>
        <fullName evidence="9">ABC transporter permease</fullName>
    </submittedName>
</protein>
<keyword evidence="5 7" id="KW-1133">Transmembrane helix</keyword>
<feature type="transmembrane region" description="Helical" evidence="7">
    <location>
        <begin position="278"/>
        <end position="299"/>
    </location>
</feature>
<dbReference type="PANTHER" id="PTHR43163">
    <property type="entry name" value="DIPEPTIDE TRANSPORT SYSTEM PERMEASE PROTEIN DPPB-RELATED"/>
    <property type="match status" value="1"/>
</dbReference>
<dbReference type="RefSeq" id="WP_308728337.1">
    <property type="nucleotide sequence ID" value="NZ_JAJEQF010000021.1"/>
</dbReference>
<keyword evidence="2 7" id="KW-0813">Transport</keyword>
<feature type="transmembrane region" description="Helical" evidence="7">
    <location>
        <begin position="131"/>
        <end position="153"/>
    </location>
</feature>
<name>A0AAE3AXJ0_9FIRM</name>
<dbReference type="AlphaFoldDB" id="A0AAE3AXJ0"/>
<feature type="transmembrane region" description="Helical" evidence="7">
    <location>
        <begin position="173"/>
        <end position="192"/>
    </location>
</feature>
<dbReference type="Gene3D" id="1.10.3720.10">
    <property type="entry name" value="MetI-like"/>
    <property type="match status" value="1"/>
</dbReference>
<feature type="domain" description="ABC transmembrane type-1" evidence="8">
    <location>
        <begin position="95"/>
        <end position="292"/>
    </location>
</feature>